<keyword evidence="6" id="KW-0732">Signal</keyword>
<keyword evidence="5" id="KW-0472">Membrane</keyword>
<dbReference type="PANTHER" id="PTHR31621">
    <property type="entry name" value="PROTEIN DMP3"/>
    <property type="match status" value="1"/>
</dbReference>
<evidence type="ECO:0000256" key="2">
    <source>
        <dbReference type="ARBA" id="ARBA00008707"/>
    </source>
</evidence>
<evidence type="ECO:0000256" key="3">
    <source>
        <dbReference type="ARBA" id="ARBA00022692"/>
    </source>
</evidence>
<accession>A0A8K0MVP2</accession>
<organism evidence="7 8">
    <name type="scientific">Cocos nucifera</name>
    <name type="common">Coconut palm</name>
    <dbReference type="NCBI Taxonomy" id="13894"/>
    <lineage>
        <taxon>Eukaryota</taxon>
        <taxon>Viridiplantae</taxon>
        <taxon>Streptophyta</taxon>
        <taxon>Embryophyta</taxon>
        <taxon>Tracheophyta</taxon>
        <taxon>Spermatophyta</taxon>
        <taxon>Magnoliopsida</taxon>
        <taxon>Liliopsida</taxon>
        <taxon>Arecaceae</taxon>
        <taxon>Arecoideae</taxon>
        <taxon>Cocoseae</taxon>
        <taxon>Attaleinae</taxon>
        <taxon>Cocos</taxon>
    </lineage>
</organism>
<protein>
    <recommendedName>
        <fullName evidence="9">DUF679 domain-containing protein</fullName>
    </recommendedName>
</protein>
<evidence type="ECO:0000256" key="6">
    <source>
        <dbReference type="SAM" id="SignalP"/>
    </source>
</evidence>
<dbReference type="GO" id="GO:0016020">
    <property type="term" value="C:membrane"/>
    <property type="evidence" value="ECO:0007669"/>
    <property type="project" value="UniProtKB-SubCell"/>
</dbReference>
<reference evidence="7" key="1">
    <citation type="journal article" date="2017" name="Gigascience">
        <title>The genome draft of coconut (Cocos nucifera).</title>
        <authorList>
            <person name="Xiao Y."/>
            <person name="Xu P."/>
            <person name="Fan H."/>
            <person name="Baudouin L."/>
            <person name="Xia W."/>
            <person name="Bocs S."/>
            <person name="Xu J."/>
            <person name="Li Q."/>
            <person name="Guo A."/>
            <person name="Zhou L."/>
            <person name="Li J."/>
            <person name="Wu Y."/>
            <person name="Ma Z."/>
            <person name="Armero A."/>
            <person name="Issali A.E."/>
            <person name="Liu N."/>
            <person name="Peng M."/>
            <person name="Yang Y."/>
        </authorList>
    </citation>
    <scope>NUCLEOTIDE SEQUENCE</scope>
    <source>
        <tissue evidence="7">Spear leaf of Hainan Tall coconut</tissue>
    </source>
</reference>
<evidence type="ECO:0000256" key="1">
    <source>
        <dbReference type="ARBA" id="ARBA00004141"/>
    </source>
</evidence>
<comment type="similarity">
    <text evidence="2">Belongs to the plant DMP1 protein family.</text>
</comment>
<sequence length="134" mass="15093">MTQSLLLLLAVSCFLARFTDSLRSPDGRLYYGFATLRGMWLFDYPSPPSEALPELSKYRLRLVDFVHAVLSVLVFASVALRDKNVVDCFYPQPKHETKEVLDTLPLGVGVICGLLFVVFPTRRHGIGYPVTKEN</sequence>
<evidence type="ECO:0000256" key="5">
    <source>
        <dbReference type="ARBA" id="ARBA00023136"/>
    </source>
</evidence>
<dbReference type="PANTHER" id="PTHR31621:SF1">
    <property type="entry name" value="PROTEIN DMP5"/>
    <property type="match status" value="1"/>
</dbReference>
<dbReference type="InterPro" id="IPR007770">
    <property type="entry name" value="DMP"/>
</dbReference>
<name>A0A8K0MVP2_COCNU</name>
<keyword evidence="8" id="KW-1185">Reference proteome</keyword>
<dbReference type="AlphaFoldDB" id="A0A8K0MVP2"/>
<dbReference type="GO" id="GO:0005737">
    <property type="term" value="C:cytoplasm"/>
    <property type="evidence" value="ECO:0007669"/>
    <property type="project" value="UniProtKB-ARBA"/>
</dbReference>
<evidence type="ECO:0000313" key="8">
    <source>
        <dbReference type="Proteomes" id="UP000797356"/>
    </source>
</evidence>
<reference evidence="7" key="2">
    <citation type="submission" date="2019-07" db="EMBL/GenBank/DDBJ databases">
        <authorList>
            <person name="Yang Y."/>
            <person name="Bocs S."/>
            <person name="Baudouin L."/>
        </authorList>
    </citation>
    <scope>NUCLEOTIDE SEQUENCE</scope>
    <source>
        <tissue evidence="7">Spear leaf of Hainan Tall coconut</tissue>
    </source>
</reference>
<comment type="subcellular location">
    <subcellularLocation>
        <location evidence="1">Membrane</location>
        <topology evidence="1">Multi-pass membrane protein</topology>
    </subcellularLocation>
</comment>
<keyword evidence="4" id="KW-1133">Transmembrane helix</keyword>
<dbReference type="EMBL" id="CM017872">
    <property type="protein sequence ID" value="KAG1328122.1"/>
    <property type="molecule type" value="Genomic_DNA"/>
</dbReference>
<dbReference type="GO" id="GO:0010256">
    <property type="term" value="P:endomembrane system organization"/>
    <property type="evidence" value="ECO:0007669"/>
    <property type="project" value="TreeGrafter"/>
</dbReference>
<dbReference type="Proteomes" id="UP000797356">
    <property type="component" value="Chromosome 1"/>
</dbReference>
<dbReference type="OrthoDB" id="525686at2759"/>
<evidence type="ECO:0008006" key="9">
    <source>
        <dbReference type="Google" id="ProtNLM"/>
    </source>
</evidence>
<feature type="chain" id="PRO_5035464333" description="DUF679 domain-containing protein" evidence="6">
    <location>
        <begin position="22"/>
        <end position="134"/>
    </location>
</feature>
<gene>
    <name evidence="7" type="ORF">COCNU_01G020560</name>
</gene>
<dbReference type="Pfam" id="PF05078">
    <property type="entry name" value="DUF679"/>
    <property type="match status" value="1"/>
</dbReference>
<comment type="caution">
    <text evidence="7">The sequence shown here is derived from an EMBL/GenBank/DDBJ whole genome shotgun (WGS) entry which is preliminary data.</text>
</comment>
<evidence type="ECO:0000256" key="4">
    <source>
        <dbReference type="ARBA" id="ARBA00022989"/>
    </source>
</evidence>
<evidence type="ECO:0000313" key="7">
    <source>
        <dbReference type="EMBL" id="KAG1328122.1"/>
    </source>
</evidence>
<feature type="signal peptide" evidence="6">
    <location>
        <begin position="1"/>
        <end position="21"/>
    </location>
</feature>
<proteinExistence type="inferred from homology"/>
<keyword evidence="3" id="KW-0812">Transmembrane</keyword>